<evidence type="ECO:0000313" key="5">
    <source>
        <dbReference type="EMBL" id="ABI69643.1"/>
    </source>
</evidence>
<accession>Q0AUG1</accession>
<dbReference type="GO" id="GO:0003723">
    <property type="term" value="F:RNA binding"/>
    <property type="evidence" value="ECO:0007669"/>
    <property type="project" value="InterPro"/>
</dbReference>
<feature type="domain" description="RNA 2-O ribose methyltransferase substrate binding" evidence="4">
    <location>
        <begin position="4"/>
        <end position="78"/>
    </location>
</feature>
<comment type="similarity">
    <text evidence="1">Belongs to the class IV-like SAM-binding methyltransferase superfamily. RNA methyltransferase TrmH family.</text>
</comment>
<dbReference type="GO" id="GO:0006396">
    <property type="term" value="P:RNA processing"/>
    <property type="evidence" value="ECO:0007669"/>
    <property type="project" value="InterPro"/>
</dbReference>
<dbReference type="HOGENOM" id="CLU_021322_0_1_9"/>
<dbReference type="Gene3D" id="3.40.1280.10">
    <property type="match status" value="1"/>
</dbReference>
<dbReference type="NCBIfam" id="TIGR00186">
    <property type="entry name" value="rRNA_methyl_3"/>
    <property type="match status" value="1"/>
</dbReference>
<dbReference type="GO" id="GO:0005829">
    <property type="term" value="C:cytosol"/>
    <property type="evidence" value="ECO:0007669"/>
    <property type="project" value="TreeGrafter"/>
</dbReference>
<dbReference type="InterPro" id="IPR013123">
    <property type="entry name" value="SpoU_subst-bd"/>
</dbReference>
<evidence type="ECO:0000256" key="1">
    <source>
        <dbReference type="ARBA" id="ARBA00007228"/>
    </source>
</evidence>
<dbReference type="PANTHER" id="PTHR46429">
    <property type="entry name" value="23S RRNA (GUANOSINE-2'-O-)-METHYLTRANSFERASE RLMB"/>
    <property type="match status" value="1"/>
</dbReference>
<dbReference type="InterPro" id="IPR029064">
    <property type="entry name" value="Ribosomal_eL30-like_sf"/>
</dbReference>
<organism evidence="5 6">
    <name type="scientific">Syntrophomonas wolfei subsp. wolfei (strain DSM 2245B / Goettingen)</name>
    <dbReference type="NCBI Taxonomy" id="335541"/>
    <lineage>
        <taxon>Bacteria</taxon>
        <taxon>Bacillati</taxon>
        <taxon>Bacillota</taxon>
        <taxon>Clostridia</taxon>
        <taxon>Eubacteriales</taxon>
        <taxon>Syntrophomonadaceae</taxon>
        <taxon>Syntrophomonas</taxon>
    </lineage>
</organism>
<dbReference type="InterPro" id="IPR001537">
    <property type="entry name" value="SpoU_MeTrfase"/>
</dbReference>
<proteinExistence type="inferred from homology"/>
<dbReference type="Pfam" id="PF00588">
    <property type="entry name" value="SpoU_methylase"/>
    <property type="match status" value="1"/>
</dbReference>
<dbReference type="SMART" id="SM00967">
    <property type="entry name" value="SpoU_sub_bind"/>
    <property type="match status" value="1"/>
</dbReference>
<dbReference type="Gene3D" id="3.30.1330.30">
    <property type="match status" value="1"/>
</dbReference>
<dbReference type="InterPro" id="IPR004441">
    <property type="entry name" value="rRNA_MeTrfase_TrmH"/>
</dbReference>
<dbReference type="SUPFAM" id="SSF75217">
    <property type="entry name" value="alpha/beta knot"/>
    <property type="match status" value="1"/>
</dbReference>
<dbReference type="PANTHER" id="PTHR46429:SF1">
    <property type="entry name" value="23S RRNA (GUANOSINE-2'-O-)-METHYLTRANSFERASE RLMB"/>
    <property type="match status" value="1"/>
</dbReference>
<keyword evidence="2 5" id="KW-0489">Methyltransferase</keyword>
<name>Q0AUG1_SYNWW</name>
<keyword evidence="3 5" id="KW-0808">Transferase</keyword>
<protein>
    <submittedName>
        <fullName evidence="5">Conserved hypothetical tRNA/rRNA methyltransferase yacO</fullName>
    </submittedName>
</protein>
<dbReference type="KEGG" id="swo:Swol_2352"/>
<dbReference type="CDD" id="cd18103">
    <property type="entry name" value="SpoU-like_RlmB"/>
    <property type="match status" value="1"/>
</dbReference>
<dbReference type="eggNOG" id="COG0566">
    <property type="taxonomic scope" value="Bacteria"/>
</dbReference>
<sequence length="248" mass="27759">MKELVFGINAVSEALKGQRRVYKIYAQRERQDKRLEEILTLAREKQLKLQYLEKKKMDELCEGKHQGIIAEVERYPYADLGQVLEKLQAQKEKPPFLLLLDGIEDPQNLGAIIRTAECAGVDGIIIPSHKSAEVNPTVSRVSAGAVEHMAIIRENNLVNTIKYLKQEGFWVLGADAKARQSYFNTSIPSPTALVIGGEGQGIRRLVRENCDILVRIPMFGQLNSLNASVAAALLIYEVLRQRLNLLPG</sequence>
<dbReference type="GO" id="GO:0032259">
    <property type="term" value="P:methylation"/>
    <property type="evidence" value="ECO:0007669"/>
    <property type="project" value="UniProtKB-KW"/>
</dbReference>
<reference evidence="6" key="1">
    <citation type="journal article" date="2010" name="Environ. Microbiol.">
        <title>The genome of Syntrophomonas wolfei: new insights into syntrophic metabolism and biohydrogen production.</title>
        <authorList>
            <person name="Sieber J.R."/>
            <person name="Sims D.R."/>
            <person name="Han C."/>
            <person name="Kim E."/>
            <person name="Lykidis A."/>
            <person name="Lapidus A.L."/>
            <person name="McDonnald E."/>
            <person name="Rohlin L."/>
            <person name="Culley D.E."/>
            <person name="Gunsalus R."/>
            <person name="McInerney M.J."/>
        </authorList>
    </citation>
    <scope>NUCLEOTIDE SEQUENCE [LARGE SCALE GENOMIC DNA]</scope>
    <source>
        <strain evidence="6">DSM 2245B / Goettingen</strain>
    </source>
</reference>
<dbReference type="Pfam" id="PF08032">
    <property type="entry name" value="SpoU_sub_bind"/>
    <property type="match status" value="1"/>
</dbReference>
<dbReference type="STRING" id="335541.Swol_2352"/>
<evidence type="ECO:0000259" key="4">
    <source>
        <dbReference type="SMART" id="SM00967"/>
    </source>
</evidence>
<dbReference type="OrthoDB" id="9794400at2"/>
<dbReference type="AlphaFoldDB" id="Q0AUG1"/>
<gene>
    <name evidence="5" type="ordered locus">Swol_2352</name>
</gene>
<dbReference type="RefSeq" id="WP_011641727.1">
    <property type="nucleotide sequence ID" value="NC_008346.1"/>
</dbReference>
<evidence type="ECO:0000256" key="3">
    <source>
        <dbReference type="ARBA" id="ARBA00022679"/>
    </source>
</evidence>
<dbReference type="InterPro" id="IPR029026">
    <property type="entry name" value="tRNA_m1G_MTases_N"/>
</dbReference>
<dbReference type="InterPro" id="IPR029028">
    <property type="entry name" value="Alpha/beta_knot_MTases"/>
</dbReference>
<keyword evidence="6" id="KW-1185">Reference proteome</keyword>
<dbReference type="GO" id="GO:0008173">
    <property type="term" value="F:RNA methyltransferase activity"/>
    <property type="evidence" value="ECO:0007669"/>
    <property type="project" value="InterPro"/>
</dbReference>
<dbReference type="EMBL" id="CP000448">
    <property type="protein sequence ID" value="ABI69643.1"/>
    <property type="molecule type" value="Genomic_DNA"/>
</dbReference>
<evidence type="ECO:0000313" key="6">
    <source>
        <dbReference type="Proteomes" id="UP000001968"/>
    </source>
</evidence>
<dbReference type="Proteomes" id="UP000001968">
    <property type="component" value="Chromosome"/>
</dbReference>
<dbReference type="SUPFAM" id="SSF55315">
    <property type="entry name" value="L30e-like"/>
    <property type="match status" value="1"/>
</dbReference>
<dbReference type="FunFam" id="3.40.1280.10:FF:000008">
    <property type="entry name" value="Group 3 RNA methyltransferase TrmH"/>
    <property type="match status" value="1"/>
</dbReference>
<evidence type="ECO:0000256" key="2">
    <source>
        <dbReference type="ARBA" id="ARBA00022603"/>
    </source>
</evidence>